<feature type="region of interest" description="Disordered" evidence="1">
    <location>
        <begin position="1"/>
        <end position="28"/>
    </location>
</feature>
<accession>A0A2N9J421</accession>
<sequence>MVLTRARSMEKNLHVAGPSGPPPPKQTPIEKQVQTLAENIQELTRQNQILMEKFICQEANIEREVVSPKDGEESRKEHKDETKGESHKPHARTIATETTVKWGDELREVKVQMGEIQDAVKSKNTKNLDCPVHKTDSPFTGDMVSYPLPSKFRTPQLESFDGSKDPLDHLESFKTMMCLQGVPDEIMCRAFPTTLKGPA</sequence>
<evidence type="ECO:0008006" key="3">
    <source>
        <dbReference type="Google" id="ProtNLM"/>
    </source>
</evidence>
<feature type="region of interest" description="Disordered" evidence="1">
    <location>
        <begin position="60"/>
        <end position="94"/>
    </location>
</feature>
<evidence type="ECO:0000256" key="1">
    <source>
        <dbReference type="SAM" id="MobiDB-lite"/>
    </source>
</evidence>
<protein>
    <recommendedName>
        <fullName evidence="3">Retrotransposon gag domain-containing protein</fullName>
    </recommendedName>
</protein>
<organism evidence="2">
    <name type="scientific">Fagus sylvatica</name>
    <name type="common">Beechnut</name>
    <dbReference type="NCBI Taxonomy" id="28930"/>
    <lineage>
        <taxon>Eukaryota</taxon>
        <taxon>Viridiplantae</taxon>
        <taxon>Streptophyta</taxon>
        <taxon>Embryophyta</taxon>
        <taxon>Tracheophyta</taxon>
        <taxon>Spermatophyta</taxon>
        <taxon>Magnoliopsida</taxon>
        <taxon>eudicotyledons</taxon>
        <taxon>Gunneridae</taxon>
        <taxon>Pentapetalae</taxon>
        <taxon>rosids</taxon>
        <taxon>fabids</taxon>
        <taxon>Fagales</taxon>
        <taxon>Fagaceae</taxon>
        <taxon>Fagus</taxon>
    </lineage>
</organism>
<proteinExistence type="predicted"/>
<dbReference type="AlphaFoldDB" id="A0A2N9J421"/>
<gene>
    <name evidence="2" type="ORF">FSB_LOCUS59115</name>
</gene>
<reference evidence="2" key="1">
    <citation type="submission" date="2018-02" db="EMBL/GenBank/DDBJ databases">
        <authorList>
            <person name="Cohen D.B."/>
            <person name="Kent A.D."/>
        </authorList>
    </citation>
    <scope>NUCLEOTIDE SEQUENCE</scope>
</reference>
<feature type="compositionally biased region" description="Basic and acidic residues" evidence="1">
    <location>
        <begin position="60"/>
        <end position="88"/>
    </location>
</feature>
<dbReference type="EMBL" id="OIVN01006350">
    <property type="protein sequence ID" value="SPD31233.1"/>
    <property type="molecule type" value="Genomic_DNA"/>
</dbReference>
<name>A0A2N9J421_FAGSY</name>
<evidence type="ECO:0000313" key="2">
    <source>
        <dbReference type="EMBL" id="SPD31233.1"/>
    </source>
</evidence>